<reference evidence="3 4" key="1">
    <citation type="journal article" date="2022" name="Int. J. Syst. Evol. Microbiol.">
        <title>Flavobacterium ammonificans sp. nov. and Flavobacterium ammoniigenes sp. nov., ammonifying bacteria isolated from surface river water.</title>
        <authorList>
            <person name="Watanabe K."/>
            <person name="Kitamura T."/>
            <person name="Ogata Y."/>
            <person name="Shindo C."/>
            <person name="Suda W."/>
        </authorList>
    </citation>
    <scope>NUCLEOTIDE SEQUENCE [LARGE SCALE GENOMIC DNA]</scope>
    <source>
        <strain evidence="3 4">GENT5</strain>
    </source>
</reference>
<dbReference type="EMBL" id="AP025184">
    <property type="protein sequence ID" value="BDB55088.1"/>
    <property type="molecule type" value="Genomic_DNA"/>
</dbReference>
<proteinExistence type="inferred from homology"/>
<name>A0ABM7V6B4_9FLAO</name>
<dbReference type="RefSeq" id="WP_229316479.1">
    <property type="nucleotide sequence ID" value="NZ_AP025184.1"/>
</dbReference>
<organism evidence="3 4">
    <name type="scientific">Flavobacterium ammoniigenes</name>
    <dbReference type="NCBI Taxonomy" id="1751095"/>
    <lineage>
        <taxon>Bacteria</taxon>
        <taxon>Pseudomonadati</taxon>
        <taxon>Bacteroidota</taxon>
        <taxon>Flavobacteriia</taxon>
        <taxon>Flavobacteriales</taxon>
        <taxon>Flavobacteriaceae</taxon>
        <taxon>Flavobacterium</taxon>
    </lineage>
</organism>
<evidence type="ECO:0000259" key="2">
    <source>
        <dbReference type="SMART" id="SM00382"/>
    </source>
</evidence>
<dbReference type="Proteomes" id="UP001319867">
    <property type="component" value="Chromosome"/>
</dbReference>
<dbReference type="SMART" id="SM00382">
    <property type="entry name" value="AAA"/>
    <property type="match status" value="1"/>
</dbReference>
<gene>
    <name evidence="3" type="ORF">GENT5_13930</name>
</gene>
<dbReference type="PANTHER" id="PTHR23070">
    <property type="entry name" value="BCS1 AAA-TYPE ATPASE"/>
    <property type="match status" value="1"/>
</dbReference>
<evidence type="ECO:0000256" key="1">
    <source>
        <dbReference type="ARBA" id="ARBA00007448"/>
    </source>
</evidence>
<sequence>MNLESELKTIDIKNKDLIIFHNPGSYINCNRMYFGYYNKIPNIISIEDINTKLYENWFEKEYNNKIIKHHYQKEFLINSNKFEYLDNIFLLENEIVVNIEDSNVYLLFSDEQCDILNSILNSLKKFKIKSKKTTDISLIYSLNGELDSKELHIKKPKINFNIHYNENFYPIHNEIVKIINKKDINGLYLFHGEPGTGKSTYIKYLIYQLKKKVIFISPKMAGELDNVNMTTFLLNNRNSVLVIEDAEELIASREDIINSNLSMLLNLTDGLLGESLGIQIIATFNTDIANIDKALLRKGRLTTIYEFTKLSIERTNTLLNILGHKEKVSEPLAITDIFNFNSDNNYTPKQKKIVGFGK</sequence>
<evidence type="ECO:0000313" key="3">
    <source>
        <dbReference type="EMBL" id="BDB55088.1"/>
    </source>
</evidence>
<feature type="domain" description="AAA+ ATPase" evidence="2">
    <location>
        <begin position="184"/>
        <end position="311"/>
    </location>
</feature>
<dbReference type="InterPro" id="IPR003593">
    <property type="entry name" value="AAA+_ATPase"/>
</dbReference>
<reference evidence="3 4" key="2">
    <citation type="journal article" date="2022" name="Microorganisms">
        <title>Complete Genome Sequences of Two Flavobacterium ammonificans Strains and a Flavobacterium ammoniigenes Strain of Ammonifying Bacterioplankton Isolated from Surface River Water.</title>
        <authorList>
            <person name="Suda W."/>
            <person name="Ogata Y."/>
            <person name="Shindo C."/>
            <person name="Watanabe K."/>
        </authorList>
    </citation>
    <scope>NUCLEOTIDE SEQUENCE [LARGE SCALE GENOMIC DNA]</scope>
    <source>
        <strain evidence="3 4">GENT5</strain>
    </source>
</reference>
<dbReference type="Gene3D" id="3.40.50.300">
    <property type="entry name" value="P-loop containing nucleotide triphosphate hydrolases"/>
    <property type="match status" value="1"/>
</dbReference>
<dbReference type="Pfam" id="PF00004">
    <property type="entry name" value="AAA"/>
    <property type="match status" value="1"/>
</dbReference>
<evidence type="ECO:0000313" key="4">
    <source>
        <dbReference type="Proteomes" id="UP001319867"/>
    </source>
</evidence>
<dbReference type="InterPro" id="IPR027417">
    <property type="entry name" value="P-loop_NTPase"/>
</dbReference>
<comment type="similarity">
    <text evidence="1">Belongs to the AAA ATPase family. BCS1 subfamily.</text>
</comment>
<keyword evidence="4" id="KW-1185">Reference proteome</keyword>
<dbReference type="SUPFAM" id="SSF52540">
    <property type="entry name" value="P-loop containing nucleoside triphosphate hydrolases"/>
    <property type="match status" value="1"/>
</dbReference>
<accession>A0ABM7V6B4</accession>
<dbReference type="InterPro" id="IPR003959">
    <property type="entry name" value="ATPase_AAA_core"/>
</dbReference>
<protein>
    <recommendedName>
        <fullName evidence="2">AAA+ ATPase domain-containing protein</fullName>
    </recommendedName>
</protein>
<dbReference type="InterPro" id="IPR050747">
    <property type="entry name" value="Mitochondrial_chaperone_BCS1"/>
</dbReference>